<reference evidence="6" key="2">
    <citation type="submission" date="2006-11" db="EMBL/GenBank/DDBJ databases">
        <authorList>
            <person name="Chisholm S."/>
            <person name="Huang K."/>
            <person name="Martiny A."/>
            <person name="Kettler G."/>
            <person name="Coleman M."/>
            <person name="Keller K."/>
            <person name="Arkin A."/>
            <person name="Coe A."/>
            <person name="Rodrigue S."/>
            <person name="Ferriera S."/>
            <person name="Johnson J."/>
            <person name="Kravitz S."/>
            <person name="Beeson K."/>
            <person name="Sutton G."/>
            <person name="Rogers Y.-H."/>
            <person name="Friedman R."/>
            <person name="Frazier M."/>
            <person name="Venter J.C."/>
        </authorList>
    </citation>
    <scope>NUCLEOTIDE SEQUENCE</scope>
    <source>
        <strain evidence="6">NATL1A</strain>
    </source>
</reference>
<feature type="domain" description="HTH arsR-type" evidence="4">
    <location>
        <begin position="6"/>
        <end position="100"/>
    </location>
</feature>
<accession>Q0GPN0</accession>
<evidence type="ECO:0000313" key="6">
    <source>
        <dbReference type="EMBL" id="ABM75716.1"/>
    </source>
</evidence>
<organism evidence="5">
    <name type="scientific">Prochlorococcus marinus (strain NATL1A)</name>
    <dbReference type="NCBI Taxonomy" id="167555"/>
    <lineage>
        <taxon>Bacteria</taxon>
        <taxon>Bacillati</taxon>
        <taxon>Cyanobacteriota</taxon>
        <taxon>Cyanophyceae</taxon>
        <taxon>Synechococcales</taxon>
        <taxon>Prochlorococcaceae</taxon>
        <taxon>Prochlorococcus</taxon>
    </lineage>
</organism>
<keyword evidence="3" id="KW-0804">Transcription</keyword>
<dbReference type="InterPro" id="IPR011991">
    <property type="entry name" value="ArsR-like_HTH"/>
</dbReference>
<dbReference type="HOGENOM" id="CLU_097806_3_2_3"/>
<dbReference type="PROSITE" id="PS50987">
    <property type="entry name" value="HTH_ARSR_2"/>
    <property type="match status" value="1"/>
</dbReference>
<dbReference type="InterPro" id="IPR036390">
    <property type="entry name" value="WH_DNA-bd_sf"/>
</dbReference>
<dbReference type="Pfam" id="PF01022">
    <property type="entry name" value="HTH_5"/>
    <property type="match status" value="1"/>
</dbReference>
<dbReference type="Gene3D" id="1.10.10.10">
    <property type="entry name" value="Winged helix-like DNA-binding domain superfamily/Winged helix DNA-binding domain"/>
    <property type="match status" value="1"/>
</dbReference>
<protein>
    <submittedName>
        <fullName evidence="5 6">Regulatory protein</fullName>
    </submittedName>
</protein>
<dbReference type="InterPro" id="IPR051081">
    <property type="entry name" value="HTH_MetalResp_TranReg"/>
</dbReference>
<keyword evidence="1" id="KW-0805">Transcription regulation</keyword>
<evidence type="ECO:0000313" key="7">
    <source>
        <dbReference type="Proteomes" id="UP000002592"/>
    </source>
</evidence>
<evidence type="ECO:0000256" key="3">
    <source>
        <dbReference type="ARBA" id="ARBA00023163"/>
    </source>
</evidence>
<dbReference type="InterPro" id="IPR001845">
    <property type="entry name" value="HTH_ArsR_DNA-bd_dom"/>
</dbReference>
<dbReference type="SUPFAM" id="SSF46785">
    <property type="entry name" value="Winged helix' DNA-binding domain"/>
    <property type="match status" value="1"/>
</dbReference>
<keyword evidence="2" id="KW-0238">DNA-binding</keyword>
<evidence type="ECO:0000256" key="1">
    <source>
        <dbReference type="ARBA" id="ARBA00023015"/>
    </source>
</evidence>
<evidence type="ECO:0000313" key="5">
    <source>
        <dbReference type="EMBL" id="ABI23467.1"/>
    </source>
</evidence>
<dbReference type="Proteomes" id="UP000002592">
    <property type="component" value="Chromosome"/>
</dbReference>
<gene>
    <name evidence="5" type="primary">arsR</name>
    <name evidence="6" type="ordered locus">NATL1_11581</name>
</gene>
<evidence type="ECO:0000259" key="4">
    <source>
        <dbReference type="PROSITE" id="PS50987"/>
    </source>
</evidence>
<dbReference type="EMBL" id="CP000553">
    <property type="protein sequence ID" value="ABM75716.1"/>
    <property type="molecule type" value="Genomic_DNA"/>
</dbReference>
<dbReference type="CDD" id="cd00090">
    <property type="entry name" value="HTH_ARSR"/>
    <property type="match status" value="1"/>
</dbReference>
<dbReference type="NCBIfam" id="NF033788">
    <property type="entry name" value="HTH_metalloreg"/>
    <property type="match status" value="1"/>
</dbReference>
<dbReference type="AlphaFoldDB" id="Q0GPN0"/>
<dbReference type="eggNOG" id="COG0640">
    <property type="taxonomic scope" value="Bacteria"/>
</dbReference>
<dbReference type="PRINTS" id="PR00778">
    <property type="entry name" value="HTHARSR"/>
</dbReference>
<dbReference type="EMBL" id="DQ786979">
    <property type="protein sequence ID" value="ABI23467.1"/>
    <property type="molecule type" value="Genomic_DNA"/>
</dbReference>
<dbReference type="PANTHER" id="PTHR33154:SF18">
    <property type="entry name" value="ARSENICAL RESISTANCE OPERON REPRESSOR"/>
    <property type="match status" value="1"/>
</dbReference>
<reference evidence="5" key="1">
    <citation type="journal article" date="2006" name="Proc. Natl. Acad. Sci. U.S.A.">
        <title>Phosphate acquisition genes in Prochlorococcus ecotypes: evidence for genome-wide adaptation.</title>
        <authorList>
            <person name="Martiny A.C."/>
            <person name="Coleman M.L."/>
            <person name="Chisholm S.W."/>
        </authorList>
    </citation>
    <scope>NUCLEOTIDE SEQUENCE</scope>
    <source>
        <strain evidence="5">NATL1A</strain>
    </source>
</reference>
<proteinExistence type="predicted"/>
<dbReference type="GO" id="GO:0003677">
    <property type="term" value="F:DNA binding"/>
    <property type="evidence" value="ECO:0007669"/>
    <property type="project" value="UniProtKB-KW"/>
</dbReference>
<dbReference type="PANTHER" id="PTHR33154">
    <property type="entry name" value="TRANSCRIPTIONAL REGULATOR, ARSR FAMILY"/>
    <property type="match status" value="1"/>
</dbReference>
<dbReference type="GO" id="GO:0003700">
    <property type="term" value="F:DNA-binding transcription factor activity"/>
    <property type="evidence" value="ECO:0007669"/>
    <property type="project" value="InterPro"/>
</dbReference>
<reference evidence="7" key="3">
    <citation type="journal article" date="2007" name="PLoS Genet.">
        <title>Patterns and implications of gene gain and loss in the evolution of Prochlorococcus.</title>
        <authorList>
            <person name="Kettler G.C."/>
            <person name="Martiny A.C."/>
            <person name="Huang K."/>
            <person name="Zucker J."/>
            <person name="Coleman M.L."/>
            <person name="Rodrigue S."/>
            <person name="Chen F."/>
            <person name="Lapidus A."/>
            <person name="Ferriera S."/>
            <person name="Johnson J."/>
            <person name="Steglich C."/>
            <person name="Church G.M."/>
            <person name="Richardson P."/>
            <person name="Chisholm S.W."/>
        </authorList>
    </citation>
    <scope>NUCLEOTIDE SEQUENCE [LARGE SCALE GENOMIC DNA]</scope>
    <source>
        <strain evidence="7">NATL1A</strain>
    </source>
</reference>
<dbReference type="RefSeq" id="WP_011823816.1">
    <property type="nucleotide sequence ID" value="NC_008819.1"/>
</dbReference>
<evidence type="ECO:0000256" key="2">
    <source>
        <dbReference type="ARBA" id="ARBA00023125"/>
    </source>
</evidence>
<dbReference type="InterPro" id="IPR036388">
    <property type="entry name" value="WH-like_DNA-bd_sf"/>
</dbReference>
<name>Q0GPN0_PROM1</name>
<dbReference type="SMART" id="SM00418">
    <property type="entry name" value="HTH_ARSR"/>
    <property type="match status" value="1"/>
</dbReference>
<dbReference type="KEGG" id="pme:NATL1_11581"/>
<sequence>MSSAVDSEIVSDKTKKLLKALSEPLRLQIIEALSSGEKCVCDLIEEMGLAQSKISFHLKVLKDAELIIDRHSGRWVYYHLNIEALNSLQDWIVLLKENSQLSTKDCC</sequence>